<organism evidence="2 3">
    <name type="scientific">Prosthecobacter dejongeii</name>
    <dbReference type="NCBI Taxonomy" id="48465"/>
    <lineage>
        <taxon>Bacteria</taxon>
        <taxon>Pseudomonadati</taxon>
        <taxon>Verrucomicrobiota</taxon>
        <taxon>Verrucomicrobiia</taxon>
        <taxon>Verrucomicrobiales</taxon>
        <taxon>Verrucomicrobiaceae</taxon>
        <taxon>Prosthecobacter</taxon>
    </lineage>
</organism>
<evidence type="ECO:0000256" key="1">
    <source>
        <dbReference type="SAM" id="MobiDB-lite"/>
    </source>
</evidence>
<reference evidence="2 3" key="1">
    <citation type="submission" date="2020-08" db="EMBL/GenBank/DDBJ databases">
        <title>Genomic Encyclopedia of Type Strains, Phase IV (KMG-IV): sequencing the most valuable type-strain genomes for metagenomic binning, comparative biology and taxonomic classification.</title>
        <authorList>
            <person name="Goeker M."/>
        </authorList>
    </citation>
    <scope>NUCLEOTIDE SEQUENCE [LARGE SCALE GENOMIC DNA]</scope>
    <source>
        <strain evidence="2 3">DSM 12251</strain>
    </source>
</reference>
<accession>A0A7W7YJL3</accession>
<keyword evidence="3" id="KW-1185">Reference proteome</keyword>
<dbReference type="EMBL" id="JACHIF010000003">
    <property type="protein sequence ID" value="MBB5037426.1"/>
    <property type="molecule type" value="Genomic_DNA"/>
</dbReference>
<protein>
    <submittedName>
        <fullName evidence="2">Uncharacterized protein</fullName>
    </submittedName>
</protein>
<name>A0A7W7YJL3_9BACT</name>
<gene>
    <name evidence="2" type="ORF">HNQ64_001675</name>
</gene>
<dbReference type="AlphaFoldDB" id="A0A7W7YJL3"/>
<sequence>MKALALPAQKLFLAQRVPKTASRGQRRRKVPPHAPVPLENVGLNPNPAPPPPSPADRARPLRSIARKGLRAVQAGVWRWCGQAHTAGIPPGCALEGGCVFPLPQGCVRPASGTHFTPGYRLGCLRHRGKERTGVSGAGVGAAGAERGRRAFAHRWHPSRMHP</sequence>
<evidence type="ECO:0000313" key="2">
    <source>
        <dbReference type="EMBL" id="MBB5037426.1"/>
    </source>
</evidence>
<feature type="region of interest" description="Disordered" evidence="1">
    <location>
        <begin position="16"/>
        <end position="59"/>
    </location>
</feature>
<proteinExistence type="predicted"/>
<comment type="caution">
    <text evidence="2">The sequence shown here is derived from an EMBL/GenBank/DDBJ whole genome shotgun (WGS) entry which is preliminary data.</text>
</comment>
<dbReference type="Proteomes" id="UP000534294">
    <property type="component" value="Unassembled WGS sequence"/>
</dbReference>
<evidence type="ECO:0000313" key="3">
    <source>
        <dbReference type="Proteomes" id="UP000534294"/>
    </source>
</evidence>